<organism evidence="1 2">
    <name type="scientific">Lolium multiflorum</name>
    <name type="common">Italian ryegrass</name>
    <name type="synonym">Lolium perenne subsp. multiflorum</name>
    <dbReference type="NCBI Taxonomy" id="4521"/>
    <lineage>
        <taxon>Eukaryota</taxon>
        <taxon>Viridiplantae</taxon>
        <taxon>Streptophyta</taxon>
        <taxon>Embryophyta</taxon>
        <taxon>Tracheophyta</taxon>
        <taxon>Spermatophyta</taxon>
        <taxon>Magnoliopsida</taxon>
        <taxon>Liliopsida</taxon>
        <taxon>Poales</taxon>
        <taxon>Poaceae</taxon>
        <taxon>BOP clade</taxon>
        <taxon>Pooideae</taxon>
        <taxon>Poodae</taxon>
        <taxon>Poeae</taxon>
        <taxon>Poeae Chloroplast Group 2 (Poeae type)</taxon>
        <taxon>Loliodinae</taxon>
        <taxon>Loliinae</taxon>
        <taxon>Lolium</taxon>
    </lineage>
</organism>
<dbReference type="InterPro" id="IPR043502">
    <property type="entry name" value="DNA/RNA_pol_sf"/>
</dbReference>
<accession>A0AAD8W9T9</accession>
<protein>
    <submittedName>
        <fullName evidence="1">Uncharacterized protein</fullName>
    </submittedName>
</protein>
<sequence>MASTGKTRDIQCRKYLEFGHIERECRSKHVILVREDGEYDSANDFDEDTLALIAARDGANSDSEREMEEYMDVFPQDFPHGLPPIRGIEHQIDLIPGASLPNHVPYHTNLEEIKEIQRQIQGIEVDLARIENWPQPKTVTQVRSFLCPTGFYRRFVKDFGSIAAPLNELTKKDVPFVWAMHNKKPSQY</sequence>
<dbReference type="PANTHER" id="PTHR35046">
    <property type="entry name" value="ZINC KNUCKLE (CCHC-TYPE) FAMILY PROTEIN"/>
    <property type="match status" value="1"/>
</dbReference>
<reference evidence="1" key="1">
    <citation type="submission" date="2023-07" db="EMBL/GenBank/DDBJ databases">
        <title>A chromosome-level genome assembly of Lolium multiflorum.</title>
        <authorList>
            <person name="Chen Y."/>
            <person name="Copetti D."/>
            <person name="Kolliker R."/>
            <person name="Studer B."/>
        </authorList>
    </citation>
    <scope>NUCLEOTIDE SEQUENCE</scope>
    <source>
        <strain evidence="1">02402/16</strain>
        <tissue evidence="1">Leaf</tissue>
    </source>
</reference>
<dbReference type="AlphaFoldDB" id="A0AAD8W9T9"/>
<dbReference type="Proteomes" id="UP001231189">
    <property type="component" value="Unassembled WGS sequence"/>
</dbReference>
<dbReference type="Gene3D" id="3.30.70.270">
    <property type="match status" value="1"/>
</dbReference>
<name>A0AAD8W9T9_LOLMU</name>
<gene>
    <name evidence="1" type="ORF">QYE76_066496</name>
</gene>
<evidence type="ECO:0000313" key="1">
    <source>
        <dbReference type="EMBL" id="KAK1648691.1"/>
    </source>
</evidence>
<evidence type="ECO:0000313" key="2">
    <source>
        <dbReference type="Proteomes" id="UP001231189"/>
    </source>
</evidence>
<dbReference type="SUPFAM" id="SSF56672">
    <property type="entry name" value="DNA/RNA polymerases"/>
    <property type="match status" value="2"/>
</dbReference>
<dbReference type="EMBL" id="JAUUTY010000004">
    <property type="protein sequence ID" value="KAK1648691.1"/>
    <property type="molecule type" value="Genomic_DNA"/>
</dbReference>
<dbReference type="InterPro" id="IPR043128">
    <property type="entry name" value="Rev_trsase/Diguanyl_cyclase"/>
</dbReference>
<dbReference type="PANTHER" id="PTHR35046:SF9">
    <property type="entry name" value="RNA-DIRECTED DNA POLYMERASE"/>
    <property type="match status" value="1"/>
</dbReference>
<proteinExistence type="predicted"/>
<keyword evidence="2" id="KW-1185">Reference proteome</keyword>
<comment type="caution">
    <text evidence="1">The sequence shown here is derived from an EMBL/GenBank/DDBJ whole genome shotgun (WGS) entry which is preliminary data.</text>
</comment>